<dbReference type="PANTHER" id="PTHR33360:SF2">
    <property type="entry name" value="TRANSPOSASE FOR INSERTION SEQUENCE ELEMENT IS200"/>
    <property type="match status" value="1"/>
</dbReference>
<protein>
    <recommendedName>
        <fullName evidence="1">Transposase IS200-like domain-containing protein</fullName>
    </recommendedName>
</protein>
<proteinExistence type="predicted"/>
<keyword evidence="3" id="KW-1185">Reference proteome</keyword>
<feature type="domain" description="Transposase IS200-like" evidence="1">
    <location>
        <begin position="9"/>
        <end position="128"/>
    </location>
</feature>
<dbReference type="InterPro" id="IPR036515">
    <property type="entry name" value="Transposase_17_sf"/>
</dbReference>
<dbReference type="KEGG" id="gur:Gura_4391"/>
<dbReference type="Gene3D" id="3.30.70.1290">
    <property type="entry name" value="Transposase IS200-like"/>
    <property type="match status" value="1"/>
</dbReference>
<dbReference type="HOGENOM" id="CLU_1658327_0_0_7"/>
<accession>A5G9R6</accession>
<dbReference type="GO" id="GO:0003677">
    <property type="term" value="F:DNA binding"/>
    <property type="evidence" value="ECO:0007669"/>
    <property type="project" value="InterPro"/>
</dbReference>
<reference evidence="2 3" key="1">
    <citation type="submission" date="2007-05" db="EMBL/GenBank/DDBJ databases">
        <title>Complete sequence of Geobacter uraniireducens Rf4.</title>
        <authorList>
            <consortium name="US DOE Joint Genome Institute"/>
            <person name="Copeland A."/>
            <person name="Lucas S."/>
            <person name="Lapidus A."/>
            <person name="Barry K."/>
            <person name="Detter J.C."/>
            <person name="Glavina del Rio T."/>
            <person name="Hammon N."/>
            <person name="Israni S."/>
            <person name="Dalin E."/>
            <person name="Tice H."/>
            <person name="Pitluck S."/>
            <person name="Chertkov O."/>
            <person name="Brettin T."/>
            <person name="Bruce D."/>
            <person name="Han C."/>
            <person name="Schmutz J."/>
            <person name="Larimer F."/>
            <person name="Land M."/>
            <person name="Hauser L."/>
            <person name="Kyrpides N."/>
            <person name="Mikhailova N."/>
            <person name="Shelobolina E."/>
            <person name="Aklujkar M."/>
            <person name="Lovley D."/>
            <person name="Richardson P."/>
        </authorList>
    </citation>
    <scope>NUCLEOTIDE SEQUENCE [LARGE SCALE GENOMIC DNA]</scope>
    <source>
        <strain evidence="2 3">Rf4</strain>
    </source>
</reference>
<dbReference type="SMART" id="SM01321">
    <property type="entry name" value="Y1_Tnp"/>
    <property type="match status" value="1"/>
</dbReference>
<dbReference type="GO" id="GO:0004803">
    <property type="term" value="F:transposase activity"/>
    <property type="evidence" value="ECO:0007669"/>
    <property type="project" value="InterPro"/>
</dbReference>
<dbReference type="Pfam" id="PF01797">
    <property type="entry name" value="Y1_Tnp"/>
    <property type="match status" value="1"/>
</dbReference>
<evidence type="ECO:0000259" key="1">
    <source>
        <dbReference type="SMART" id="SM01321"/>
    </source>
</evidence>
<gene>
    <name evidence="2" type="ordered locus">Gura_4391</name>
</gene>
<name>A5G9R6_GEOUR</name>
<dbReference type="PANTHER" id="PTHR33360">
    <property type="entry name" value="TRANSPOSASE FOR INSERTION SEQUENCE ELEMENT IS200"/>
    <property type="match status" value="1"/>
</dbReference>
<dbReference type="Proteomes" id="UP000006695">
    <property type="component" value="Chromosome"/>
</dbReference>
<evidence type="ECO:0000313" key="3">
    <source>
        <dbReference type="Proteomes" id="UP000006695"/>
    </source>
</evidence>
<dbReference type="EMBL" id="CP000698">
    <property type="protein sequence ID" value="ABQ28534.1"/>
    <property type="molecule type" value="Genomic_DNA"/>
</dbReference>
<dbReference type="GO" id="GO:0006313">
    <property type="term" value="P:DNA transposition"/>
    <property type="evidence" value="ECO:0007669"/>
    <property type="project" value="InterPro"/>
</dbReference>
<dbReference type="InterPro" id="IPR002686">
    <property type="entry name" value="Transposase_17"/>
</dbReference>
<dbReference type="SUPFAM" id="SSF143422">
    <property type="entry name" value="Transposase IS200-like"/>
    <property type="match status" value="1"/>
</dbReference>
<organism evidence="2 3">
    <name type="scientific">Geotalea uraniireducens (strain Rf4)</name>
    <name type="common">Geobacter uraniireducens</name>
    <dbReference type="NCBI Taxonomy" id="351605"/>
    <lineage>
        <taxon>Bacteria</taxon>
        <taxon>Pseudomonadati</taxon>
        <taxon>Thermodesulfobacteriota</taxon>
        <taxon>Desulfuromonadia</taxon>
        <taxon>Geobacterales</taxon>
        <taxon>Geobacteraceae</taxon>
        <taxon>Geotalea</taxon>
    </lineage>
</organism>
<dbReference type="AlphaFoldDB" id="A5G9R6"/>
<evidence type="ECO:0000313" key="2">
    <source>
        <dbReference type="EMBL" id="ABQ28534.1"/>
    </source>
</evidence>
<sequence length="159" mass="18060">MATSEQGNQNGQYIHRIALPYRIQYEKPRTVAYPAEGSSYLGIPCGIARTNAMKALQVGGYDDHIHILLAMPPSMPISKAVQLLKGASSRWIHETDNDMAAFAWQDGYGAFTVGVSQIADTVRYIEGQREHHRTKSFQEEYVHFLRKHGVEYDERYVWG</sequence>
<dbReference type="STRING" id="351605.Gura_4391"/>